<dbReference type="InterPro" id="IPR004158">
    <property type="entry name" value="DUF247_pln"/>
</dbReference>
<gene>
    <name evidence="1" type="ORF">FEM48_Zijuj06G0145400</name>
</gene>
<proteinExistence type="predicted"/>
<protein>
    <submittedName>
        <fullName evidence="1">Uncharacterized protein</fullName>
    </submittedName>
</protein>
<reference evidence="1" key="1">
    <citation type="journal article" date="2021" name="Front. Plant Sci.">
        <title>Chromosome-Scale Genome Assembly for Chinese Sour Jujube and Insights Into Its Genome Evolution and Domestication Signature.</title>
        <authorList>
            <person name="Shen L.-Y."/>
            <person name="Luo H."/>
            <person name="Wang X.-L."/>
            <person name="Wang X.-M."/>
            <person name="Qiu X.-J."/>
            <person name="Liu H."/>
            <person name="Zhou S.-S."/>
            <person name="Jia K.-H."/>
            <person name="Nie S."/>
            <person name="Bao Y.-T."/>
            <person name="Zhang R.-G."/>
            <person name="Yun Q.-Z."/>
            <person name="Chai Y.-H."/>
            <person name="Lu J.-Y."/>
            <person name="Li Y."/>
            <person name="Zhao S.-W."/>
            <person name="Mao J.-F."/>
            <person name="Jia S.-G."/>
            <person name="Mao Y.-M."/>
        </authorList>
    </citation>
    <scope>NUCLEOTIDE SEQUENCE</scope>
    <source>
        <strain evidence="1">AT0</strain>
        <tissue evidence="1">Leaf</tissue>
    </source>
</reference>
<evidence type="ECO:0000313" key="1">
    <source>
        <dbReference type="EMBL" id="KAH7524681.1"/>
    </source>
</evidence>
<organism evidence="1 2">
    <name type="scientific">Ziziphus jujuba var. spinosa</name>
    <dbReference type="NCBI Taxonomy" id="714518"/>
    <lineage>
        <taxon>Eukaryota</taxon>
        <taxon>Viridiplantae</taxon>
        <taxon>Streptophyta</taxon>
        <taxon>Embryophyta</taxon>
        <taxon>Tracheophyta</taxon>
        <taxon>Spermatophyta</taxon>
        <taxon>Magnoliopsida</taxon>
        <taxon>eudicotyledons</taxon>
        <taxon>Gunneridae</taxon>
        <taxon>Pentapetalae</taxon>
        <taxon>rosids</taxon>
        <taxon>fabids</taxon>
        <taxon>Rosales</taxon>
        <taxon>Rhamnaceae</taxon>
        <taxon>Paliureae</taxon>
        <taxon>Ziziphus</taxon>
    </lineage>
</organism>
<dbReference type="Pfam" id="PF03140">
    <property type="entry name" value="DUF247"/>
    <property type="match status" value="1"/>
</dbReference>
<name>A0A978V9U6_ZIZJJ</name>
<evidence type="ECO:0000313" key="2">
    <source>
        <dbReference type="Proteomes" id="UP000813462"/>
    </source>
</evidence>
<dbReference type="Proteomes" id="UP000813462">
    <property type="component" value="Unassembled WGS sequence"/>
</dbReference>
<dbReference type="PANTHER" id="PTHR31170:SF25">
    <property type="entry name" value="BNAA09G04570D PROTEIN"/>
    <property type="match status" value="1"/>
</dbReference>
<accession>A0A978V9U6</accession>
<comment type="caution">
    <text evidence="1">The sequence shown here is derived from an EMBL/GenBank/DDBJ whole genome shotgun (WGS) entry which is preliminary data.</text>
</comment>
<sequence length="212" mass="24652">MEEKKMIYLNDFLQRNNVNLWQCFETVREGLEGLRSCYAEDLRYKENELELVKIIVVDAVFVVEVLLKCSGIGLRGDNDRMFNEWILSAVRTELLLLENQLPFFILEDLWWLGTKGYLSLKRYCYDFFLQNNFLKENEKCWEQLRPKHLLDLLRMFYEPASSTAQGQDGQQHSSCAAQTVLCIPNAKAEDEPVLCIPNATRLHEAGDLYVGA</sequence>
<dbReference type="AlphaFoldDB" id="A0A978V9U6"/>
<dbReference type="EMBL" id="JAEACU010000006">
    <property type="protein sequence ID" value="KAH7524681.1"/>
    <property type="molecule type" value="Genomic_DNA"/>
</dbReference>
<dbReference type="PANTHER" id="PTHR31170">
    <property type="entry name" value="BNAC04G53230D PROTEIN"/>
    <property type="match status" value="1"/>
</dbReference>